<evidence type="ECO:0000313" key="4">
    <source>
        <dbReference type="Proteomes" id="UP001497392"/>
    </source>
</evidence>
<keyword evidence="2" id="KW-0732">Signal</keyword>
<proteinExistence type="predicted"/>
<dbReference type="Proteomes" id="UP001497392">
    <property type="component" value="Unassembled WGS sequence"/>
</dbReference>
<feature type="chain" id="PRO_5046216740" evidence="2">
    <location>
        <begin position="19"/>
        <end position="80"/>
    </location>
</feature>
<evidence type="ECO:0000256" key="1">
    <source>
        <dbReference type="SAM" id="MobiDB-lite"/>
    </source>
</evidence>
<name>A0ABP1FU90_9CHLO</name>
<organism evidence="3 4">
    <name type="scientific">Coccomyxa viridis</name>
    <dbReference type="NCBI Taxonomy" id="1274662"/>
    <lineage>
        <taxon>Eukaryota</taxon>
        <taxon>Viridiplantae</taxon>
        <taxon>Chlorophyta</taxon>
        <taxon>core chlorophytes</taxon>
        <taxon>Trebouxiophyceae</taxon>
        <taxon>Trebouxiophyceae incertae sedis</taxon>
        <taxon>Coccomyxaceae</taxon>
        <taxon>Coccomyxa</taxon>
    </lineage>
</organism>
<feature type="signal peptide" evidence="2">
    <location>
        <begin position="1"/>
        <end position="18"/>
    </location>
</feature>
<accession>A0ABP1FU90</accession>
<feature type="compositionally biased region" description="Basic and acidic residues" evidence="1">
    <location>
        <begin position="39"/>
        <end position="54"/>
    </location>
</feature>
<keyword evidence="4" id="KW-1185">Reference proteome</keyword>
<dbReference type="EMBL" id="CAXHTA020000008">
    <property type="protein sequence ID" value="CAL5223456.1"/>
    <property type="molecule type" value="Genomic_DNA"/>
</dbReference>
<protein>
    <submittedName>
        <fullName evidence="3">G5975 protein</fullName>
    </submittedName>
</protein>
<evidence type="ECO:0000256" key="2">
    <source>
        <dbReference type="SAM" id="SignalP"/>
    </source>
</evidence>
<reference evidence="3 4" key="1">
    <citation type="submission" date="2024-06" db="EMBL/GenBank/DDBJ databases">
        <authorList>
            <person name="Kraege A."/>
            <person name="Thomma B."/>
        </authorList>
    </citation>
    <scope>NUCLEOTIDE SEQUENCE [LARGE SCALE GENOMIC DNA]</scope>
</reference>
<feature type="region of interest" description="Disordered" evidence="1">
    <location>
        <begin position="26"/>
        <end position="54"/>
    </location>
</feature>
<gene>
    <name evidence="3" type="primary">g5975</name>
    <name evidence="3" type="ORF">VP750_LOCUS5115</name>
</gene>
<sequence length="80" mass="8837">MWGMVAGVFAAATVLALGQTVLEAIRSPPQGTKAGPTERLPEPDEKHRSQSKEWKAPIWQEGTAKEIIERARRASSRLKK</sequence>
<comment type="caution">
    <text evidence="3">The sequence shown here is derived from an EMBL/GenBank/DDBJ whole genome shotgun (WGS) entry which is preliminary data.</text>
</comment>
<evidence type="ECO:0000313" key="3">
    <source>
        <dbReference type="EMBL" id="CAL5223456.1"/>
    </source>
</evidence>